<sequence length="73" mass="7594">MNNLFSAHWTSTCRTADPGKSDPLHVPPSGFGRLLAAVAIIGIAVSLLDHVAAGKNSTDTVIAYGSSQQGSWK</sequence>
<keyword evidence="1" id="KW-0812">Transmembrane</keyword>
<gene>
    <name evidence="2" type="ORF">LRP29_05150</name>
</gene>
<keyword evidence="1" id="KW-0472">Membrane</keyword>
<proteinExistence type="predicted"/>
<keyword evidence="3" id="KW-1185">Reference proteome</keyword>
<dbReference type="AlphaFoldDB" id="A0AB38TEB4"/>
<keyword evidence="1" id="KW-1133">Transmembrane helix</keyword>
<organism evidence="2 3">
    <name type="scientific">Mesorhizobium ciceri</name>
    <dbReference type="NCBI Taxonomy" id="39645"/>
    <lineage>
        <taxon>Bacteria</taxon>
        <taxon>Pseudomonadati</taxon>
        <taxon>Pseudomonadota</taxon>
        <taxon>Alphaproteobacteria</taxon>
        <taxon>Hyphomicrobiales</taxon>
        <taxon>Phyllobacteriaceae</taxon>
        <taxon>Mesorhizobium</taxon>
    </lineage>
</organism>
<evidence type="ECO:0000313" key="2">
    <source>
        <dbReference type="EMBL" id="UTU52843.1"/>
    </source>
</evidence>
<dbReference type="EMBL" id="CP088147">
    <property type="protein sequence ID" value="UTU52843.1"/>
    <property type="molecule type" value="Genomic_DNA"/>
</dbReference>
<name>A0AB38TEB4_9HYPH</name>
<dbReference type="GeneID" id="91564049"/>
<evidence type="ECO:0000256" key="1">
    <source>
        <dbReference type="SAM" id="Phobius"/>
    </source>
</evidence>
<feature type="transmembrane region" description="Helical" evidence="1">
    <location>
        <begin position="30"/>
        <end position="48"/>
    </location>
</feature>
<evidence type="ECO:0000313" key="3">
    <source>
        <dbReference type="Proteomes" id="UP001060070"/>
    </source>
</evidence>
<accession>A0AB38TEB4</accession>
<dbReference type="Proteomes" id="UP001060070">
    <property type="component" value="Chromosome"/>
</dbReference>
<reference evidence="2 3" key="1">
    <citation type="journal article" date="2022" name="Microbiol. Resour. Announc.">
        <title>Complete Genome Sequence of Mesorhizobium ciceri Strain R30, a Rhizobium Used as a Commercial Inoculant for Chickpea in Argentina.</title>
        <authorList>
            <person name="Foresto E."/>
            <person name="Revale S."/>
            <person name="Primo E."/>
            <person name="Nievas F."/>
            <person name="Carezzano E."/>
            <person name="Puente M."/>
            <person name="Alzari P."/>
            <person name="Mart M."/>
            <person name="Ben-Assaya M."/>
            <person name="Mornico D."/>
            <person name="Santoro M."/>
            <person name="Mart F."/>
            <person name="Giordano W."/>
            <person name="Bogino P."/>
        </authorList>
    </citation>
    <scope>NUCLEOTIDE SEQUENCE [LARGE SCALE GENOMIC DNA]</scope>
    <source>
        <strain evidence="2 3">R30</strain>
    </source>
</reference>
<dbReference type="RefSeq" id="WP_024504996.1">
    <property type="nucleotide sequence ID" value="NZ_CP088147.1"/>
</dbReference>
<protein>
    <submittedName>
        <fullName evidence="2">Uncharacterized protein</fullName>
    </submittedName>
</protein>